<gene>
    <name evidence="3" type="ORF">A6A05_16095</name>
</gene>
<feature type="transmembrane region" description="Helical" evidence="2">
    <location>
        <begin position="163"/>
        <end position="185"/>
    </location>
</feature>
<dbReference type="EMBL" id="LWQU01000173">
    <property type="protein sequence ID" value="OAN46790.1"/>
    <property type="molecule type" value="Genomic_DNA"/>
</dbReference>
<keyword evidence="2" id="KW-0472">Membrane</keyword>
<dbReference type="STRING" id="1437059.A6A05_16095"/>
<name>A0A178MDA2_9PROT</name>
<keyword evidence="2" id="KW-1133">Transmembrane helix</keyword>
<evidence type="ECO:0000256" key="1">
    <source>
        <dbReference type="SAM" id="MobiDB-lite"/>
    </source>
</evidence>
<feature type="transmembrane region" description="Helical" evidence="2">
    <location>
        <begin position="205"/>
        <end position="228"/>
    </location>
</feature>
<proteinExistence type="predicted"/>
<dbReference type="OrthoDB" id="7353924at2"/>
<organism evidence="3 4">
    <name type="scientific">Magnetospirillum moscoviense</name>
    <dbReference type="NCBI Taxonomy" id="1437059"/>
    <lineage>
        <taxon>Bacteria</taxon>
        <taxon>Pseudomonadati</taxon>
        <taxon>Pseudomonadota</taxon>
        <taxon>Alphaproteobacteria</taxon>
        <taxon>Rhodospirillales</taxon>
        <taxon>Rhodospirillaceae</taxon>
        <taxon>Magnetospirillum</taxon>
    </lineage>
</organism>
<keyword evidence="2" id="KW-0812">Transmembrane</keyword>
<dbReference type="RefSeq" id="WP_068503634.1">
    <property type="nucleotide sequence ID" value="NZ_LWQU01000173.1"/>
</dbReference>
<feature type="region of interest" description="Disordered" evidence="1">
    <location>
        <begin position="79"/>
        <end position="108"/>
    </location>
</feature>
<accession>A0A178MDA2</accession>
<comment type="caution">
    <text evidence="3">The sequence shown here is derived from an EMBL/GenBank/DDBJ whole genome shotgun (WGS) entry which is preliminary data.</text>
</comment>
<keyword evidence="4" id="KW-1185">Reference proteome</keyword>
<evidence type="ECO:0000313" key="3">
    <source>
        <dbReference type="EMBL" id="OAN46790.1"/>
    </source>
</evidence>
<dbReference type="AlphaFoldDB" id="A0A178MDA2"/>
<protein>
    <submittedName>
        <fullName evidence="3">Uncharacterized protein</fullName>
    </submittedName>
</protein>
<evidence type="ECO:0000313" key="4">
    <source>
        <dbReference type="Proteomes" id="UP000078543"/>
    </source>
</evidence>
<sequence>MVASGGLSEVLDWVSVHVPGPMRTEVIGVLNTATAEDGGPASIVDYWRTLAEWLVAQGHLDIAREAIRRWQTLVPADHPIHAVMGGPPPPDKPAATEAPPPPKKEEPNSRIVRVIDTTYTFRRIEPQMDKVQGKKVVTAWEVFLVEDDPTSRAVLNGFDDGTYGPWAVSGVFSDFAGAAAVEVVVRSMQRHYVFTVKKADRIRKILGGFGLPFTAVVGVLIGYVMGVIH</sequence>
<reference evidence="3 4" key="1">
    <citation type="submission" date="2016-04" db="EMBL/GenBank/DDBJ databases">
        <title>Draft genome sequence of freshwater magnetotactic bacteria Magnetospirillum marisnigri SP-1 and Magnetospirillum moscoviense BB-1.</title>
        <authorList>
            <person name="Koziaeva V."/>
            <person name="Dziuba M.V."/>
            <person name="Ivanov T.M."/>
            <person name="Kuznetsov B."/>
            <person name="Grouzdev D.S."/>
        </authorList>
    </citation>
    <scope>NUCLEOTIDE SEQUENCE [LARGE SCALE GENOMIC DNA]</scope>
    <source>
        <strain evidence="3 4">BB-1</strain>
    </source>
</reference>
<evidence type="ECO:0000256" key="2">
    <source>
        <dbReference type="SAM" id="Phobius"/>
    </source>
</evidence>
<dbReference type="Proteomes" id="UP000078543">
    <property type="component" value="Unassembled WGS sequence"/>
</dbReference>